<proteinExistence type="inferred from homology"/>
<evidence type="ECO:0000256" key="4">
    <source>
        <dbReference type="RuleBase" id="RU003719"/>
    </source>
</evidence>
<gene>
    <name evidence="7" type="ORF">A7E78_01800</name>
</gene>
<dbReference type="Pfam" id="PF02826">
    <property type="entry name" value="2-Hacid_dh_C"/>
    <property type="match status" value="1"/>
</dbReference>
<dbReference type="InterPro" id="IPR029753">
    <property type="entry name" value="D-isomer_DH_CS"/>
</dbReference>
<evidence type="ECO:0000313" key="8">
    <source>
        <dbReference type="Proteomes" id="UP000182517"/>
    </source>
</evidence>
<sequence>MKIVVLDGHTLNPGDLSWSDLAALGELKVYDRTGLEVLQDRALGAEILLTNKVPIDGSLIEKLPKLRYVGVLATGYDIVDVSAATRHNIVVTNVPGYSTSSVVQMVFALLLEMTQQVGHYSRLVREEGRWCESPDFCFWDRPLRELTGLRLGLVGFGQIGRQVARVASAFGMQVQVHTAHPEKYRSWQETEGIVFLGLEELFAQSDVVSLHCPLSEDTAGLVNASLLHMMKRRALLINTARGPLLDEQAVASALNSGRLAGLGIDVLSSEPPSVDNPLLTAANVHVTPHVAWATEEARRRLLDIAVANIKSFLTGEVSNRVN</sequence>
<organism evidence="7 8">
    <name type="scientific">Syntrophotalea acetylenivorans</name>
    <dbReference type="NCBI Taxonomy" id="1842532"/>
    <lineage>
        <taxon>Bacteria</taxon>
        <taxon>Pseudomonadati</taxon>
        <taxon>Thermodesulfobacteriota</taxon>
        <taxon>Desulfuromonadia</taxon>
        <taxon>Desulfuromonadales</taxon>
        <taxon>Syntrophotaleaceae</taxon>
        <taxon>Syntrophotalea</taxon>
    </lineage>
</organism>
<dbReference type="Pfam" id="PF00389">
    <property type="entry name" value="2-Hacid_dh"/>
    <property type="match status" value="1"/>
</dbReference>
<dbReference type="GO" id="GO:0016616">
    <property type="term" value="F:oxidoreductase activity, acting on the CH-OH group of donors, NAD or NADP as acceptor"/>
    <property type="evidence" value="ECO:0007669"/>
    <property type="project" value="InterPro"/>
</dbReference>
<dbReference type="InterPro" id="IPR006140">
    <property type="entry name" value="D-isomer_DH_NAD-bd"/>
</dbReference>
<dbReference type="CDD" id="cd12162">
    <property type="entry name" value="2-Hacid_dh_4"/>
    <property type="match status" value="1"/>
</dbReference>
<dbReference type="SUPFAM" id="SSF51735">
    <property type="entry name" value="NAD(P)-binding Rossmann-fold domains"/>
    <property type="match status" value="1"/>
</dbReference>
<dbReference type="PROSITE" id="PS00670">
    <property type="entry name" value="D_2_HYDROXYACID_DH_2"/>
    <property type="match status" value="1"/>
</dbReference>
<dbReference type="PANTHER" id="PTHR43761:SF1">
    <property type="entry name" value="D-ISOMER SPECIFIC 2-HYDROXYACID DEHYDROGENASE CATALYTIC DOMAIN-CONTAINING PROTEIN-RELATED"/>
    <property type="match status" value="1"/>
</dbReference>
<evidence type="ECO:0000256" key="2">
    <source>
        <dbReference type="ARBA" id="ARBA00023002"/>
    </source>
</evidence>
<keyword evidence="3" id="KW-0520">NAD</keyword>
<dbReference type="RefSeq" id="WP_072282663.1">
    <property type="nucleotide sequence ID" value="NZ_CP015519.1"/>
</dbReference>
<dbReference type="Proteomes" id="UP000182517">
    <property type="component" value="Chromosome"/>
</dbReference>
<dbReference type="InterPro" id="IPR006139">
    <property type="entry name" value="D-isomer_2_OHA_DH_cat_dom"/>
</dbReference>
<feature type="domain" description="D-isomer specific 2-hydroxyacid dehydrogenase catalytic" evidence="5">
    <location>
        <begin position="24"/>
        <end position="322"/>
    </location>
</feature>
<evidence type="ECO:0000256" key="3">
    <source>
        <dbReference type="ARBA" id="ARBA00023027"/>
    </source>
</evidence>
<evidence type="ECO:0000256" key="1">
    <source>
        <dbReference type="ARBA" id="ARBA00005854"/>
    </source>
</evidence>
<dbReference type="FunFam" id="3.40.50.720:FF:000203">
    <property type="entry name" value="D-3-phosphoglycerate dehydrogenase (SerA)"/>
    <property type="match status" value="1"/>
</dbReference>
<dbReference type="PANTHER" id="PTHR43761">
    <property type="entry name" value="D-ISOMER SPECIFIC 2-HYDROXYACID DEHYDROGENASE FAMILY PROTEIN (AFU_ORTHOLOGUE AFUA_1G13630)"/>
    <property type="match status" value="1"/>
</dbReference>
<keyword evidence="8" id="KW-1185">Reference proteome</keyword>
<dbReference type="EMBL" id="CP015519">
    <property type="protein sequence ID" value="APG26703.1"/>
    <property type="molecule type" value="Genomic_DNA"/>
</dbReference>
<dbReference type="STRING" id="1842532.A7E78_01800"/>
<dbReference type="OrthoDB" id="9793626at2"/>
<dbReference type="GO" id="GO:0051287">
    <property type="term" value="F:NAD binding"/>
    <property type="evidence" value="ECO:0007669"/>
    <property type="project" value="InterPro"/>
</dbReference>
<comment type="similarity">
    <text evidence="1 4">Belongs to the D-isomer specific 2-hydroxyacid dehydrogenase family.</text>
</comment>
<accession>A0A1L3GL84</accession>
<dbReference type="SUPFAM" id="SSF52283">
    <property type="entry name" value="Formate/glycerate dehydrogenase catalytic domain-like"/>
    <property type="match status" value="1"/>
</dbReference>
<dbReference type="Gene3D" id="3.40.50.720">
    <property type="entry name" value="NAD(P)-binding Rossmann-like Domain"/>
    <property type="match status" value="2"/>
</dbReference>
<name>A0A1L3GL84_9BACT</name>
<feature type="domain" description="D-isomer specific 2-hydroxyacid dehydrogenase NAD-binding" evidence="6">
    <location>
        <begin position="107"/>
        <end position="291"/>
    </location>
</feature>
<evidence type="ECO:0000313" key="7">
    <source>
        <dbReference type="EMBL" id="APG26703.1"/>
    </source>
</evidence>
<dbReference type="AlphaFoldDB" id="A0A1L3GL84"/>
<dbReference type="InterPro" id="IPR050418">
    <property type="entry name" value="D-iso_2-hydroxyacid_DH_PdxB"/>
</dbReference>
<reference evidence="7 8" key="1">
    <citation type="journal article" date="2017" name="Genome Announc.">
        <title>Complete Genome Sequences of Two Acetylene-Fermenting Pelobacter acetylenicus Strains.</title>
        <authorList>
            <person name="Sutton J.M."/>
            <person name="Baesman S.M."/>
            <person name="Fierst J.L."/>
            <person name="Poret-Peterson A.T."/>
            <person name="Oremland R.S."/>
            <person name="Dunlap D.S."/>
            <person name="Akob D.M."/>
        </authorList>
    </citation>
    <scope>NUCLEOTIDE SEQUENCE [LARGE SCALE GENOMIC DNA]</scope>
    <source>
        <strain evidence="7 8">SFB93</strain>
    </source>
</reference>
<dbReference type="InterPro" id="IPR036291">
    <property type="entry name" value="NAD(P)-bd_dom_sf"/>
</dbReference>
<protein>
    <submittedName>
        <fullName evidence="7">Glycerate dehydrogenase</fullName>
    </submittedName>
</protein>
<evidence type="ECO:0000259" key="5">
    <source>
        <dbReference type="Pfam" id="PF00389"/>
    </source>
</evidence>
<evidence type="ECO:0000259" key="6">
    <source>
        <dbReference type="Pfam" id="PF02826"/>
    </source>
</evidence>
<keyword evidence="2 4" id="KW-0560">Oxidoreductase</keyword>
<dbReference type="KEGG" id="pef:A7E78_01800"/>